<keyword evidence="1" id="KW-1133">Transmembrane helix</keyword>
<gene>
    <name evidence="2" type="ORF">LCGC14_2197780</name>
</gene>
<protein>
    <submittedName>
        <fullName evidence="2">Uncharacterized protein</fullName>
    </submittedName>
</protein>
<sequence length="87" mass="9611">MKVIQDTFAEEARGMLRSVIRAFLVTIAVAIASALGIEGYLNLTPTGQDIQQTIEVVNEISVTFDSGELPDLVDRMQRWLDSEGISR</sequence>
<name>A0A0F9DHK9_9ZZZZ</name>
<keyword evidence="1" id="KW-0812">Transmembrane</keyword>
<proteinExistence type="predicted"/>
<accession>A0A0F9DHK9</accession>
<keyword evidence="1" id="KW-0472">Membrane</keyword>
<evidence type="ECO:0000313" key="2">
    <source>
        <dbReference type="EMBL" id="KKL61193.1"/>
    </source>
</evidence>
<reference evidence="2" key="1">
    <citation type="journal article" date="2015" name="Nature">
        <title>Complex archaea that bridge the gap between prokaryotes and eukaryotes.</title>
        <authorList>
            <person name="Spang A."/>
            <person name="Saw J.H."/>
            <person name="Jorgensen S.L."/>
            <person name="Zaremba-Niedzwiedzka K."/>
            <person name="Martijn J."/>
            <person name="Lind A.E."/>
            <person name="van Eijk R."/>
            <person name="Schleper C."/>
            <person name="Guy L."/>
            <person name="Ettema T.J."/>
        </authorList>
    </citation>
    <scope>NUCLEOTIDE SEQUENCE</scope>
</reference>
<evidence type="ECO:0000256" key="1">
    <source>
        <dbReference type="SAM" id="Phobius"/>
    </source>
</evidence>
<dbReference type="AlphaFoldDB" id="A0A0F9DHK9"/>
<feature type="transmembrane region" description="Helical" evidence="1">
    <location>
        <begin position="20"/>
        <end position="41"/>
    </location>
</feature>
<dbReference type="EMBL" id="LAZR01028893">
    <property type="protein sequence ID" value="KKL61193.1"/>
    <property type="molecule type" value="Genomic_DNA"/>
</dbReference>
<organism evidence="2">
    <name type="scientific">marine sediment metagenome</name>
    <dbReference type="NCBI Taxonomy" id="412755"/>
    <lineage>
        <taxon>unclassified sequences</taxon>
        <taxon>metagenomes</taxon>
        <taxon>ecological metagenomes</taxon>
    </lineage>
</organism>
<comment type="caution">
    <text evidence="2">The sequence shown here is derived from an EMBL/GenBank/DDBJ whole genome shotgun (WGS) entry which is preliminary data.</text>
</comment>